<comment type="caution">
    <text evidence="1">The sequence shown here is derived from an EMBL/GenBank/DDBJ whole genome shotgun (WGS) entry which is preliminary data.</text>
</comment>
<reference evidence="1 2" key="1">
    <citation type="submission" date="2020-08" db="EMBL/GenBank/DDBJ databases">
        <title>Genomic Encyclopedia of Type Strains, Phase IV (KMG-IV): sequencing the most valuable type-strain genomes for metagenomic binning, comparative biology and taxonomic classification.</title>
        <authorList>
            <person name="Goeker M."/>
        </authorList>
    </citation>
    <scope>NUCLEOTIDE SEQUENCE [LARGE SCALE GENOMIC DNA]</scope>
    <source>
        <strain evidence="1 2">DSM 26287</strain>
    </source>
</reference>
<evidence type="ECO:0000313" key="2">
    <source>
        <dbReference type="Proteomes" id="UP000537141"/>
    </source>
</evidence>
<protein>
    <submittedName>
        <fullName evidence="1">Chaperonin cofactor prefoldin</fullName>
    </submittedName>
</protein>
<evidence type="ECO:0000313" key="1">
    <source>
        <dbReference type="EMBL" id="MBB6544684.1"/>
    </source>
</evidence>
<dbReference type="AlphaFoldDB" id="A0A7X0NJQ3"/>
<sequence>MSPEQLKQLQKLSQLFEEGSAGSEQIKELSELLAEVNHIHEELSAIPKQASI</sequence>
<organism evidence="1 2">
    <name type="scientific">Thalassotalea piscium</name>
    <dbReference type="NCBI Taxonomy" id="1230533"/>
    <lineage>
        <taxon>Bacteria</taxon>
        <taxon>Pseudomonadati</taxon>
        <taxon>Pseudomonadota</taxon>
        <taxon>Gammaproteobacteria</taxon>
        <taxon>Alteromonadales</taxon>
        <taxon>Colwelliaceae</taxon>
        <taxon>Thalassotalea</taxon>
    </lineage>
</organism>
<gene>
    <name evidence="1" type="ORF">HNQ55_003217</name>
</gene>
<keyword evidence="2" id="KW-1185">Reference proteome</keyword>
<dbReference type="Proteomes" id="UP000537141">
    <property type="component" value="Unassembled WGS sequence"/>
</dbReference>
<dbReference type="EMBL" id="JACHHU010000034">
    <property type="protein sequence ID" value="MBB6544684.1"/>
    <property type="molecule type" value="Genomic_DNA"/>
</dbReference>
<accession>A0A7X0NJQ3</accession>
<proteinExistence type="predicted"/>
<name>A0A7X0NJQ3_9GAMM</name>
<dbReference type="RefSeq" id="WP_184426033.1">
    <property type="nucleotide sequence ID" value="NZ_AP027362.1"/>
</dbReference>